<dbReference type="InterPro" id="IPR046781">
    <property type="entry name" value="Phage_ORF5"/>
</dbReference>
<evidence type="ECO:0000313" key="1">
    <source>
        <dbReference type="EMBL" id="UPW40916.1"/>
    </source>
</evidence>
<protein>
    <submittedName>
        <fullName evidence="1">Uncharacterized protein</fullName>
    </submittedName>
</protein>
<accession>A0A976R574</accession>
<dbReference type="Pfam" id="PF20577">
    <property type="entry name" value="Phage_ORF5"/>
    <property type="match status" value="1"/>
</dbReference>
<sequence length="85" mass="9313">MLDLYALKDVLVGFQNPFVSLNRQTALRQLSLTVNAKDPNPIQATVQDVELWQIGTYDETTGTLVPKLEFVCRALDCVSGGADSV</sequence>
<name>A0A976R574_9VIRU</name>
<organism evidence="1">
    <name type="scientific">Sigmofec virus UA08Rod_6120</name>
    <dbReference type="NCBI Taxonomy" id="2929453"/>
    <lineage>
        <taxon>Viruses</taxon>
        <taxon>Monodnaviria</taxon>
        <taxon>Sangervirae</taxon>
        <taxon>Phixviricota</taxon>
        <taxon>Malgrandaviricetes</taxon>
        <taxon>Petitvirales</taxon>
        <taxon>Microviridae</taxon>
    </lineage>
</organism>
<reference evidence="1" key="1">
    <citation type="submission" date="2022-02" db="EMBL/GenBank/DDBJ databases">
        <title>Towards deciphering the DNA virus diversity associated with rodent species in the families Cricetidae and Heteromyidae.</title>
        <authorList>
            <person name="Lund M."/>
            <person name="Larsen B.B."/>
            <person name="Gryseels S."/>
            <person name="Kraberger S."/>
            <person name="Rowsey D.M."/>
            <person name="Steger L."/>
            <person name="Yule K.M."/>
            <person name="Upham N.S."/>
            <person name="Worobey M."/>
            <person name="Van Doorslaer K."/>
            <person name="Varsani A."/>
        </authorList>
    </citation>
    <scope>NUCLEOTIDE SEQUENCE</scope>
    <source>
        <strain evidence="1">UA08Rod_6120</strain>
    </source>
</reference>
<proteinExistence type="predicted"/>
<dbReference type="EMBL" id="OM869518">
    <property type="protein sequence ID" value="UPW40916.1"/>
    <property type="molecule type" value="Genomic_DNA"/>
</dbReference>